<name>A0A699ZHS3_HAELA</name>
<evidence type="ECO:0000259" key="1">
    <source>
        <dbReference type="PROSITE" id="PS50822"/>
    </source>
</evidence>
<organism evidence="2 3">
    <name type="scientific">Haematococcus lacustris</name>
    <name type="common">Green alga</name>
    <name type="synonym">Haematococcus pluvialis</name>
    <dbReference type="NCBI Taxonomy" id="44745"/>
    <lineage>
        <taxon>Eukaryota</taxon>
        <taxon>Viridiplantae</taxon>
        <taxon>Chlorophyta</taxon>
        <taxon>core chlorophytes</taxon>
        <taxon>Chlorophyceae</taxon>
        <taxon>CS clade</taxon>
        <taxon>Chlamydomonadales</taxon>
        <taxon>Haematococcaceae</taxon>
        <taxon>Haematococcus</taxon>
    </lineage>
</organism>
<dbReference type="Gene3D" id="3.30.420.10">
    <property type="entry name" value="Ribonuclease H-like superfamily/Ribonuclease H"/>
    <property type="match status" value="1"/>
</dbReference>
<dbReference type="SUPFAM" id="SSF53098">
    <property type="entry name" value="Ribonuclease H-like"/>
    <property type="match status" value="1"/>
</dbReference>
<dbReference type="InterPro" id="IPR012337">
    <property type="entry name" value="RNaseH-like_sf"/>
</dbReference>
<dbReference type="GO" id="GO:0003676">
    <property type="term" value="F:nucleic acid binding"/>
    <property type="evidence" value="ECO:0007669"/>
    <property type="project" value="InterPro"/>
</dbReference>
<evidence type="ECO:0000313" key="3">
    <source>
        <dbReference type="Proteomes" id="UP000485058"/>
    </source>
</evidence>
<dbReference type="Pfam" id="PF02171">
    <property type="entry name" value="Piwi"/>
    <property type="match status" value="1"/>
</dbReference>
<proteinExistence type="predicted"/>
<dbReference type="PANTHER" id="PTHR22891">
    <property type="entry name" value="EUKARYOTIC TRANSLATION INITIATION FACTOR 2C"/>
    <property type="match status" value="1"/>
</dbReference>
<dbReference type="InterPro" id="IPR036397">
    <property type="entry name" value="RNaseH_sf"/>
</dbReference>
<keyword evidence="3" id="KW-1185">Reference proteome</keyword>
<accession>A0A699ZHS3</accession>
<gene>
    <name evidence="2" type="ORF">HaLaN_19158</name>
</gene>
<protein>
    <submittedName>
        <fullName evidence="2">Piwi domain-containing protein</fullName>
    </submittedName>
</protein>
<dbReference type="EMBL" id="BLLF01001906">
    <property type="protein sequence ID" value="GFH21791.1"/>
    <property type="molecule type" value="Genomic_DNA"/>
</dbReference>
<evidence type="ECO:0000313" key="2">
    <source>
        <dbReference type="EMBL" id="GFH21791.1"/>
    </source>
</evidence>
<feature type="domain" description="Piwi" evidence="1">
    <location>
        <begin position="1"/>
        <end position="112"/>
    </location>
</feature>
<dbReference type="InterPro" id="IPR003165">
    <property type="entry name" value="Piwi"/>
</dbReference>
<dbReference type="AlphaFoldDB" id="A0A699ZHS3"/>
<dbReference type="Proteomes" id="UP000485058">
    <property type="component" value="Unassembled WGS sequence"/>
</dbReference>
<dbReference type="PROSITE" id="PS50822">
    <property type="entry name" value="PIWI"/>
    <property type="match status" value="1"/>
</dbReference>
<reference evidence="2 3" key="1">
    <citation type="submission" date="2020-02" db="EMBL/GenBank/DDBJ databases">
        <title>Draft genome sequence of Haematococcus lacustris strain NIES-144.</title>
        <authorList>
            <person name="Morimoto D."/>
            <person name="Nakagawa S."/>
            <person name="Yoshida T."/>
            <person name="Sawayama S."/>
        </authorList>
    </citation>
    <scope>NUCLEOTIDE SEQUENCE [LARGE SCALE GENOMIC DNA]</scope>
    <source>
        <strain evidence="2 3">NIES-144</strain>
    </source>
</reference>
<comment type="caution">
    <text evidence="2">The sequence shown here is derived from an EMBL/GenBank/DDBJ whole genome shotgun (WGS) entry which is preliminary data.</text>
</comment>
<sequence length="112" mass="12574">MDMDEGRIVFTSVQKRHNTRLFPERKPDEGSREQYGPGVMANVQTGTVVEGLGSPEFDDFILVSQHGGMGTSRGARYLPLVDELGLTADERQRLTYWMCFLYGRCTICGLLP</sequence>